<reference evidence="4 5" key="1">
    <citation type="submission" date="2023-12" db="EMBL/GenBank/DDBJ databases">
        <title>A high-quality genome assembly for Dillenia turbinata (Dilleniales).</title>
        <authorList>
            <person name="Chanderbali A."/>
        </authorList>
    </citation>
    <scope>NUCLEOTIDE SEQUENCE [LARGE SCALE GENOMIC DNA]</scope>
    <source>
        <strain evidence="4">LSX21</strain>
        <tissue evidence="4">Leaf</tissue>
    </source>
</reference>
<dbReference type="Gene3D" id="1.25.70.10">
    <property type="entry name" value="Transcription termination factor 3, mitochondrial"/>
    <property type="match status" value="1"/>
</dbReference>
<dbReference type="PANTHER" id="PTHR13068:SF23">
    <property type="entry name" value="TRANSCRIPTION TERMINATION FACTOR MTERF15, MITOCHONDRIAL"/>
    <property type="match status" value="1"/>
</dbReference>
<evidence type="ECO:0000256" key="2">
    <source>
        <dbReference type="ARBA" id="ARBA00022472"/>
    </source>
</evidence>
<evidence type="ECO:0000256" key="3">
    <source>
        <dbReference type="ARBA" id="ARBA00022946"/>
    </source>
</evidence>
<dbReference type="PANTHER" id="PTHR13068">
    <property type="entry name" value="CGI-12 PROTEIN-RELATED"/>
    <property type="match status" value="1"/>
</dbReference>
<evidence type="ECO:0000256" key="1">
    <source>
        <dbReference type="ARBA" id="ARBA00007692"/>
    </source>
</evidence>
<dbReference type="GO" id="GO:0006353">
    <property type="term" value="P:DNA-templated transcription termination"/>
    <property type="evidence" value="ECO:0007669"/>
    <property type="project" value="UniProtKB-KW"/>
</dbReference>
<organism evidence="4 5">
    <name type="scientific">Dillenia turbinata</name>
    <dbReference type="NCBI Taxonomy" id="194707"/>
    <lineage>
        <taxon>Eukaryota</taxon>
        <taxon>Viridiplantae</taxon>
        <taxon>Streptophyta</taxon>
        <taxon>Embryophyta</taxon>
        <taxon>Tracheophyta</taxon>
        <taxon>Spermatophyta</taxon>
        <taxon>Magnoliopsida</taxon>
        <taxon>eudicotyledons</taxon>
        <taxon>Gunneridae</taxon>
        <taxon>Pentapetalae</taxon>
        <taxon>Dilleniales</taxon>
        <taxon>Dilleniaceae</taxon>
        <taxon>Dillenia</taxon>
    </lineage>
</organism>
<comment type="similarity">
    <text evidence="1">Belongs to the mTERF family.</text>
</comment>
<name>A0AAN8Z1K7_9MAGN</name>
<dbReference type="Proteomes" id="UP001370490">
    <property type="component" value="Unassembled WGS sequence"/>
</dbReference>
<protein>
    <submittedName>
        <fullName evidence="4">Transcription termination factor, mitochondrial/chloroplastic</fullName>
    </submittedName>
</protein>
<dbReference type="EMBL" id="JBAMMX010000020">
    <property type="protein sequence ID" value="KAK6921017.1"/>
    <property type="molecule type" value="Genomic_DNA"/>
</dbReference>
<dbReference type="InterPro" id="IPR003690">
    <property type="entry name" value="MTERF"/>
</dbReference>
<dbReference type="Pfam" id="PF02536">
    <property type="entry name" value="mTERF"/>
    <property type="match status" value="2"/>
</dbReference>
<keyword evidence="5" id="KW-1185">Reference proteome</keyword>
<keyword evidence="2" id="KW-0805">Transcription regulation</keyword>
<dbReference type="AlphaFoldDB" id="A0AAN8Z1K7"/>
<sequence>MALRVLSRTAIKRLKSNPKLVLALQNLILSQSFSKSTNPRTQKISQNTQYRLTVALANLLQRYGFPRTQLHNFISNNQFLLKYDLYEVQQSMNLLLSLKLPQKSLVSIISNCPEVLEHEFLKNWKRVLSDLEFRNGNELVVIQNVLELSRRFELDPIEFNEKIQVLRNLGFGVGAVIRVLEEFPRVIMLNESELHRRVEFLDGIGISMNDIDLVCNLFPGILWFGVENRVRPLFDEFEGLGFSRDVIRDEVVREPRLLGMELGEFSRCLELLRTLKCRVAIKDKIFSCGTFRAVFEAKLRIDCLCRHGLIRREALKVLWLEPRPILYDLEDIERKIEFLVNKMKLNIACLAEAPEYLGVNFEKEIVPRYNVIDYLRSKGGLGCNMGLKGLIKPSRLRFYNLYVKPYPECEKMYGRVSKKVDEVKAQHPVGLWKFFKPQKYPESKEDIKNMRLFMEQ</sequence>
<proteinExistence type="inferred from homology"/>
<evidence type="ECO:0000313" key="4">
    <source>
        <dbReference type="EMBL" id="KAK6921017.1"/>
    </source>
</evidence>
<dbReference type="SMART" id="SM00733">
    <property type="entry name" value="Mterf"/>
    <property type="match status" value="7"/>
</dbReference>
<dbReference type="InterPro" id="IPR038538">
    <property type="entry name" value="MTERF_sf"/>
</dbReference>
<evidence type="ECO:0000313" key="5">
    <source>
        <dbReference type="Proteomes" id="UP001370490"/>
    </source>
</evidence>
<keyword evidence="2" id="KW-0806">Transcription termination</keyword>
<accession>A0AAN8Z1K7</accession>
<keyword evidence="2" id="KW-0804">Transcription</keyword>
<comment type="caution">
    <text evidence="4">The sequence shown here is derived from an EMBL/GenBank/DDBJ whole genome shotgun (WGS) entry which is preliminary data.</text>
</comment>
<keyword evidence="3" id="KW-0809">Transit peptide</keyword>
<dbReference type="GO" id="GO:0003676">
    <property type="term" value="F:nucleic acid binding"/>
    <property type="evidence" value="ECO:0007669"/>
    <property type="project" value="InterPro"/>
</dbReference>
<gene>
    <name evidence="4" type="ORF">RJ641_014695</name>
</gene>